<evidence type="ECO:0000256" key="5">
    <source>
        <dbReference type="RuleBase" id="RU003869"/>
    </source>
</evidence>
<gene>
    <name evidence="4 8" type="primary">rplF</name>
    <name evidence="8" type="ordered locus">MEALZ_3338</name>
</gene>
<dbReference type="InterPro" id="IPR000702">
    <property type="entry name" value="Ribosomal_uL6-like"/>
</dbReference>
<dbReference type="PIRSF" id="PIRSF002162">
    <property type="entry name" value="Ribosomal_L6"/>
    <property type="match status" value="1"/>
</dbReference>
<dbReference type="PATRIC" id="fig|271065.3.peg.3439"/>
<comment type="subunit">
    <text evidence="4">Part of the 50S ribosomal subunit.</text>
</comment>
<dbReference type="NCBIfam" id="TIGR03654">
    <property type="entry name" value="L6_bact"/>
    <property type="match status" value="1"/>
</dbReference>
<dbReference type="PRINTS" id="PR00059">
    <property type="entry name" value="RIBOSOMALL6"/>
</dbReference>
<dbReference type="HAMAP" id="MF_01365_B">
    <property type="entry name" value="Ribosomal_uL6_B"/>
    <property type="match status" value="1"/>
</dbReference>
<dbReference type="EMBL" id="FO082060">
    <property type="protein sequence ID" value="CCE25001.1"/>
    <property type="molecule type" value="Genomic_DNA"/>
</dbReference>
<keyword evidence="9" id="KW-1185">Reference proteome</keyword>
<dbReference type="PANTHER" id="PTHR11655:SF14">
    <property type="entry name" value="LARGE RIBOSOMAL SUBUNIT PROTEIN UL6M"/>
    <property type="match status" value="1"/>
</dbReference>
<dbReference type="GO" id="GO:0003735">
    <property type="term" value="F:structural constituent of ribosome"/>
    <property type="evidence" value="ECO:0007669"/>
    <property type="project" value="UniProtKB-UniRule"/>
</dbReference>
<dbReference type="InterPro" id="IPR002358">
    <property type="entry name" value="Ribosomal_uL6_CS"/>
</dbReference>
<evidence type="ECO:0000256" key="6">
    <source>
        <dbReference type="RuleBase" id="RU003870"/>
    </source>
</evidence>
<dbReference type="GO" id="GO:0002181">
    <property type="term" value="P:cytoplasmic translation"/>
    <property type="evidence" value="ECO:0007669"/>
    <property type="project" value="TreeGrafter"/>
</dbReference>
<dbReference type="InterPro" id="IPR019906">
    <property type="entry name" value="Ribosomal_uL6_bac-type"/>
</dbReference>
<dbReference type="GO" id="GO:0022625">
    <property type="term" value="C:cytosolic large ribosomal subunit"/>
    <property type="evidence" value="ECO:0007669"/>
    <property type="project" value="UniProtKB-UniRule"/>
</dbReference>
<name>G4STK3_META2</name>
<dbReference type="Pfam" id="PF00347">
    <property type="entry name" value="Ribosomal_L6"/>
    <property type="match status" value="2"/>
</dbReference>
<dbReference type="PANTHER" id="PTHR11655">
    <property type="entry name" value="60S/50S RIBOSOMAL PROTEIN L6/L9"/>
    <property type="match status" value="1"/>
</dbReference>
<dbReference type="AlphaFoldDB" id="G4STK3"/>
<evidence type="ECO:0000256" key="2">
    <source>
        <dbReference type="ARBA" id="ARBA00022980"/>
    </source>
</evidence>
<keyword evidence="4 6" id="KW-0699">rRNA-binding</keyword>
<dbReference type="Proteomes" id="UP000008315">
    <property type="component" value="Chromosome"/>
</dbReference>
<evidence type="ECO:0000259" key="7">
    <source>
        <dbReference type="Pfam" id="PF00347"/>
    </source>
</evidence>
<dbReference type="STRING" id="1091494.MEALZ_3338"/>
<feature type="domain" description="Large ribosomal subunit protein uL6 alpha-beta" evidence="7">
    <location>
        <begin position="90"/>
        <end position="164"/>
    </location>
</feature>
<dbReference type="PROSITE" id="PS00525">
    <property type="entry name" value="RIBOSOMAL_L6_1"/>
    <property type="match status" value="1"/>
</dbReference>
<dbReference type="KEGG" id="mah:MEALZ_3338"/>
<evidence type="ECO:0000256" key="4">
    <source>
        <dbReference type="HAMAP-Rule" id="MF_01365"/>
    </source>
</evidence>
<organism evidence="8 9">
    <name type="scientific">Methylotuvimicrobium alcaliphilum (strain DSM 19304 / NCIMB 14124 / VKM B-2133 / 20Z)</name>
    <name type="common">Methylomicrobium alcaliphilum</name>
    <dbReference type="NCBI Taxonomy" id="1091494"/>
    <lineage>
        <taxon>Bacteria</taxon>
        <taxon>Pseudomonadati</taxon>
        <taxon>Pseudomonadota</taxon>
        <taxon>Gammaproteobacteria</taxon>
        <taxon>Methylococcales</taxon>
        <taxon>Methylococcaceae</taxon>
        <taxon>Methylotuvimicrobium</taxon>
    </lineage>
</organism>
<evidence type="ECO:0000256" key="3">
    <source>
        <dbReference type="ARBA" id="ARBA00023274"/>
    </source>
</evidence>
<dbReference type="InterPro" id="IPR020040">
    <property type="entry name" value="Ribosomal_uL6_a/b-dom"/>
</dbReference>
<accession>G4STK3</accession>
<dbReference type="SUPFAM" id="SSF56053">
    <property type="entry name" value="Ribosomal protein L6"/>
    <property type="match status" value="2"/>
</dbReference>
<reference evidence="9" key="1">
    <citation type="journal article" date="2012" name="J. Bacteriol.">
        <title>Genome sequence of the haloalkaliphilic methanotrophic bacterium Methylomicrobium alcaliphilum 20Z.</title>
        <authorList>
            <person name="Vuilleumier S."/>
            <person name="Khmelenina V.N."/>
            <person name="Bringel F."/>
            <person name="Reshetnikov A.S."/>
            <person name="Lajus A."/>
            <person name="Mangenot S."/>
            <person name="Rouy Z."/>
            <person name="Op den Camp H.J."/>
            <person name="Jetten M.S."/>
            <person name="Dispirito A.A."/>
            <person name="Dunfield P."/>
            <person name="Klotz M.G."/>
            <person name="Semrau J.D."/>
            <person name="Stein L.Y."/>
            <person name="Barbe V."/>
            <person name="Medigue C."/>
            <person name="Trotsenko Y.A."/>
            <person name="Kalyuzhnaya M.G."/>
        </authorList>
    </citation>
    <scope>NUCLEOTIDE SEQUENCE [LARGE SCALE GENOMIC DNA]</scope>
    <source>
        <strain evidence="9">DSM 19304 / NCIMB 14124 / VKM B-2133 / 20Z</strain>
    </source>
</reference>
<dbReference type="HOGENOM" id="CLU_065464_1_2_6"/>
<sequence>MSRIAKVPITLPSGIDIKLEGNEVTVKGSKGQLSALLHEKVGLAIDNSQIEIKWDKADKIANSQAGTTRAVINNMIIGVSQGFEKKLALVGVGYRAQAKGNTLGLSLGFSHPVDYEVPAGITIETPSQTEIIVKGFDKQKVGQVAAEIRGYRPPEPYKGKGVRYADENVVRKEAKKK</sequence>
<protein>
    <recommendedName>
        <fullName evidence="4">Large ribosomal subunit protein uL6</fullName>
    </recommendedName>
</protein>
<keyword evidence="4 6" id="KW-0694">RNA-binding</keyword>
<keyword evidence="2 4" id="KW-0689">Ribosomal protein</keyword>
<comment type="similarity">
    <text evidence="1 4 5">Belongs to the universal ribosomal protein uL6 family.</text>
</comment>
<feature type="domain" description="Large ribosomal subunit protein uL6 alpha-beta" evidence="7">
    <location>
        <begin position="12"/>
        <end position="82"/>
    </location>
</feature>
<proteinExistence type="inferred from homology"/>
<dbReference type="Gene3D" id="3.90.930.12">
    <property type="entry name" value="Ribosomal protein L6, alpha-beta domain"/>
    <property type="match status" value="2"/>
</dbReference>
<dbReference type="InterPro" id="IPR036789">
    <property type="entry name" value="Ribosomal_uL6-like_a/b-dom_sf"/>
</dbReference>
<dbReference type="GO" id="GO:0019843">
    <property type="term" value="F:rRNA binding"/>
    <property type="evidence" value="ECO:0007669"/>
    <property type="project" value="UniProtKB-UniRule"/>
</dbReference>
<evidence type="ECO:0000313" key="8">
    <source>
        <dbReference type="EMBL" id="CCE25001.1"/>
    </source>
</evidence>
<keyword evidence="3 4" id="KW-0687">Ribonucleoprotein</keyword>
<evidence type="ECO:0000313" key="9">
    <source>
        <dbReference type="Proteomes" id="UP000008315"/>
    </source>
</evidence>
<dbReference type="RefSeq" id="WP_014149758.1">
    <property type="nucleotide sequence ID" value="NC_016112.1"/>
</dbReference>
<comment type="function">
    <text evidence="4 6">This protein binds to the 23S rRNA, and is important in its secondary structure. It is located near the subunit interface in the base of the L7/L12 stalk, and near the tRNA binding site of the peptidyltransferase center.</text>
</comment>
<evidence type="ECO:0000256" key="1">
    <source>
        <dbReference type="ARBA" id="ARBA00009356"/>
    </source>
</evidence>
<dbReference type="FunFam" id="3.90.930.12:FF:000001">
    <property type="entry name" value="50S ribosomal protein L6"/>
    <property type="match status" value="1"/>
</dbReference>